<protein>
    <submittedName>
        <fullName evidence="1">Uncharacterized protein</fullName>
    </submittedName>
</protein>
<dbReference type="AlphaFoldDB" id="E4TY74"/>
<evidence type="ECO:0000313" key="2">
    <source>
        <dbReference type="Proteomes" id="UP000008721"/>
    </source>
</evidence>
<dbReference type="RefSeq" id="WP_013460191.1">
    <property type="nucleotide sequence ID" value="NC_014762.1"/>
</dbReference>
<dbReference type="STRING" id="709032.Sulku_1331"/>
<organism evidence="1 2">
    <name type="scientific">Sulfuricurvum kujiense (strain ATCC BAA-921 / DSM 16994 / JCM 11577 / YK-1)</name>
    <dbReference type="NCBI Taxonomy" id="709032"/>
    <lineage>
        <taxon>Bacteria</taxon>
        <taxon>Pseudomonadati</taxon>
        <taxon>Campylobacterota</taxon>
        <taxon>Epsilonproteobacteria</taxon>
        <taxon>Campylobacterales</taxon>
        <taxon>Sulfurimonadaceae</taxon>
        <taxon>Sulfuricurvum</taxon>
    </lineage>
</organism>
<accession>E4TY74</accession>
<reference evidence="1 2" key="1">
    <citation type="journal article" date="2012" name="Stand. Genomic Sci.">
        <title>Complete genome sequence of the sulfur compounds oxidizing chemolithoautotroph Sulfuricurvum kujiense type strain (YK-1(T)).</title>
        <authorList>
            <person name="Han C."/>
            <person name="Kotsyurbenko O."/>
            <person name="Chertkov O."/>
            <person name="Held B."/>
            <person name="Lapidus A."/>
            <person name="Nolan M."/>
            <person name="Lucas S."/>
            <person name="Hammon N."/>
            <person name="Deshpande S."/>
            <person name="Cheng J.F."/>
            <person name="Tapia R."/>
            <person name="Goodwin L.A."/>
            <person name="Pitluck S."/>
            <person name="Liolios K."/>
            <person name="Pagani I."/>
            <person name="Ivanova N."/>
            <person name="Mavromatis K."/>
            <person name="Mikhailova N."/>
            <person name="Pati A."/>
            <person name="Chen A."/>
            <person name="Palaniappan K."/>
            <person name="Land M."/>
            <person name="Hauser L."/>
            <person name="Chang Y.J."/>
            <person name="Jeffries C.D."/>
            <person name="Brambilla E.M."/>
            <person name="Rohde M."/>
            <person name="Spring S."/>
            <person name="Sikorski J."/>
            <person name="Goker M."/>
            <person name="Woyke T."/>
            <person name="Bristow J."/>
            <person name="Eisen J.A."/>
            <person name="Markowitz V."/>
            <person name="Hugenholtz P."/>
            <person name="Kyrpides N.C."/>
            <person name="Klenk H.P."/>
            <person name="Detter J.C."/>
        </authorList>
    </citation>
    <scope>NUCLEOTIDE SEQUENCE [LARGE SCALE GENOMIC DNA]</scope>
    <source>
        <strain evidence="2">ATCC BAA-921 / DSM 16994 / JCM 11577 / YK-1</strain>
    </source>
</reference>
<keyword evidence="2" id="KW-1185">Reference proteome</keyword>
<dbReference type="Proteomes" id="UP000008721">
    <property type="component" value="Chromosome"/>
</dbReference>
<dbReference type="KEGG" id="sku:Sulku_1331"/>
<dbReference type="EMBL" id="CP002355">
    <property type="protein sequence ID" value="ADR33994.1"/>
    <property type="molecule type" value="Genomic_DNA"/>
</dbReference>
<evidence type="ECO:0000313" key="1">
    <source>
        <dbReference type="EMBL" id="ADR33994.1"/>
    </source>
</evidence>
<proteinExistence type="predicted"/>
<sequence length="162" mass="18966">MSRINDLLHIHEKQKQNKGEPLKVYKFDINTIAFLGLKINDDELPPSPSPIPWGDRIIHTFTIDKIDYIKTHFGLFMKRKQSPIIEVCTPERYFLAKSFLTLDDINHVKLHENEFYKKFNLAKYDVPQAGLTRGSKRSFSDRAETQKTKLEVIQDKYKDGVK</sequence>
<name>E4TY74_SULKY</name>
<gene>
    <name evidence="1" type="ordered locus">Sulku_1331</name>
</gene>
<dbReference type="HOGENOM" id="CLU_1634522_0_0_7"/>